<organism evidence="1 2">
    <name type="scientific">Shinella granuli</name>
    <dbReference type="NCBI Taxonomy" id="323621"/>
    <lineage>
        <taxon>Bacteria</taxon>
        <taxon>Pseudomonadati</taxon>
        <taxon>Pseudomonadota</taxon>
        <taxon>Alphaproteobacteria</taxon>
        <taxon>Hyphomicrobiales</taxon>
        <taxon>Rhizobiaceae</taxon>
        <taxon>Shinella</taxon>
    </lineage>
</organism>
<dbReference type="EMBL" id="SLVX01000031">
    <property type="protein sequence ID" value="TCN34979.1"/>
    <property type="molecule type" value="Genomic_DNA"/>
</dbReference>
<name>A0A4R2C824_SHIGR</name>
<protein>
    <submittedName>
        <fullName evidence="1">Uncharacterized protein</fullName>
    </submittedName>
</protein>
<keyword evidence="2" id="KW-1185">Reference proteome</keyword>
<accession>A0A4R2C824</accession>
<evidence type="ECO:0000313" key="2">
    <source>
        <dbReference type="Proteomes" id="UP000295351"/>
    </source>
</evidence>
<dbReference type="Proteomes" id="UP000295351">
    <property type="component" value="Unassembled WGS sequence"/>
</dbReference>
<dbReference type="RefSeq" id="WP_133036721.1">
    <property type="nucleotide sequence ID" value="NZ_BAABEI010000012.1"/>
</dbReference>
<comment type="caution">
    <text evidence="1">The sequence shown here is derived from an EMBL/GenBank/DDBJ whole genome shotgun (WGS) entry which is preliminary data.</text>
</comment>
<dbReference type="AlphaFoldDB" id="A0A4R2C824"/>
<sequence>MINTRPYRCPGCDREANVYVQRTTLHSFGNNGLVYSISCRRHDDSGFIGGGRLPNACLGEWFAVRPFQTETSAISTWNDAIIEMAAAALGITRKRALAIKERREEIGEGE</sequence>
<evidence type="ECO:0000313" key="1">
    <source>
        <dbReference type="EMBL" id="TCN34979.1"/>
    </source>
</evidence>
<proteinExistence type="predicted"/>
<gene>
    <name evidence="1" type="ORF">EV665_13160</name>
</gene>
<reference evidence="1 2" key="1">
    <citation type="submission" date="2019-03" db="EMBL/GenBank/DDBJ databases">
        <title>Genomic Encyclopedia of Type Strains, Phase IV (KMG-IV): sequencing the most valuable type-strain genomes for metagenomic binning, comparative biology and taxonomic classification.</title>
        <authorList>
            <person name="Goeker M."/>
        </authorList>
    </citation>
    <scope>NUCLEOTIDE SEQUENCE [LARGE SCALE GENOMIC DNA]</scope>
    <source>
        <strain evidence="1 2">DSM 18401</strain>
    </source>
</reference>